<dbReference type="InterPro" id="IPR023561">
    <property type="entry name" value="Carbonic_anhydrase_a-class"/>
</dbReference>
<dbReference type="PANTHER" id="PTHR18952:SF95">
    <property type="entry name" value="CARBONIC ANHYDRASE 4"/>
    <property type="match status" value="1"/>
</dbReference>
<evidence type="ECO:0000256" key="9">
    <source>
        <dbReference type="ARBA" id="ARBA00022833"/>
    </source>
</evidence>
<comment type="function">
    <text evidence="17">Reversible hydration of carbon dioxide.</text>
</comment>
<dbReference type="InterPro" id="IPR041874">
    <property type="entry name" value="CA4/CA15"/>
</dbReference>
<evidence type="ECO:0000256" key="16">
    <source>
        <dbReference type="ARBA" id="ARBA00049061"/>
    </source>
</evidence>
<evidence type="ECO:0000256" key="14">
    <source>
        <dbReference type="ARBA" id="ARBA00023288"/>
    </source>
</evidence>
<evidence type="ECO:0000256" key="11">
    <source>
        <dbReference type="ARBA" id="ARBA00023157"/>
    </source>
</evidence>
<reference evidence="19 20" key="1">
    <citation type="submission" date="2024-08" db="EMBL/GenBank/DDBJ databases">
        <title>The draft genome of Apodemus speciosus.</title>
        <authorList>
            <person name="Nabeshima K."/>
            <person name="Suzuki S."/>
            <person name="Onuma M."/>
        </authorList>
    </citation>
    <scope>NUCLEOTIDE SEQUENCE [LARGE SCALE GENOMIC DNA]</scope>
    <source>
        <strain evidence="19">IB14-021</strain>
    </source>
</reference>
<evidence type="ECO:0000256" key="6">
    <source>
        <dbReference type="ARBA" id="ARBA00022622"/>
    </source>
</evidence>
<dbReference type="InterPro" id="IPR001148">
    <property type="entry name" value="CA_dom"/>
</dbReference>
<dbReference type="InterPro" id="IPR018338">
    <property type="entry name" value="Carbonic_anhydrase_a-class_CS"/>
</dbReference>
<dbReference type="PROSITE" id="PS51144">
    <property type="entry name" value="ALPHA_CA_2"/>
    <property type="match status" value="1"/>
</dbReference>
<dbReference type="CDD" id="cd03117">
    <property type="entry name" value="alpha_CA_IV_XV_like"/>
    <property type="match status" value="1"/>
</dbReference>
<comment type="subunit">
    <text evidence="4">Interacts with SLC4A4.</text>
</comment>
<evidence type="ECO:0000256" key="1">
    <source>
        <dbReference type="ARBA" id="ARBA00001947"/>
    </source>
</evidence>
<evidence type="ECO:0000256" key="4">
    <source>
        <dbReference type="ARBA" id="ARBA00011736"/>
    </source>
</evidence>
<dbReference type="Pfam" id="PF00194">
    <property type="entry name" value="Carb_anhydrase"/>
    <property type="match status" value="1"/>
</dbReference>
<feature type="domain" description="Alpha-carbonic anhydrase" evidence="18">
    <location>
        <begin position="20"/>
        <end position="279"/>
    </location>
</feature>
<evidence type="ECO:0000256" key="5">
    <source>
        <dbReference type="ARBA" id="ARBA00022475"/>
    </source>
</evidence>
<dbReference type="Proteomes" id="UP001623349">
    <property type="component" value="Unassembled WGS sequence"/>
</dbReference>
<evidence type="ECO:0000256" key="15">
    <source>
        <dbReference type="ARBA" id="ARBA00045603"/>
    </source>
</evidence>
<keyword evidence="5" id="KW-1003">Cell membrane</keyword>
<gene>
    <name evidence="19" type="ORF">APTSU1_001184000</name>
</gene>
<comment type="function">
    <text evidence="15">Catalyzes the reversible hydration of carbon dioxide into bicarbonate and protons and thus is essential to maintaining intracellular and extracellular pH. May stimulate the sodium/bicarbonate transporter activity of SLC4A4 that acts in pH homeostasis. It is essential for acid overload removal from the retina and retina epithelium, and acid release in the choriocapillaris in the choroid.</text>
</comment>
<dbReference type="Gene3D" id="3.10.200.10">
    <property type="entry name" value="Alpha carbonic anhydrase"/>
    <property type="match status" value="1"/>
</dbReference>
<dbReference type="SMART" id="SM01057">
    <property type="entry name" value="Carb_anhydrase"/>
    <property type="match status" value="1"/>
</dbReference>
<protein>
    <recommendedName>
        <fullName evidence="17">Carbonic anhydrase</fullName>
        <ecNumber evidence="17">4.2.1.1</ecNumber>
    </recommendedName>
</protein>
<evidence type="ECO:0000256" key="7">
    <source>
        <dbReference type="ARBA" id="ARBA00022723"/>
    </source>
</evidence>
<evidence type="ECO:0000256" key="2">
    <source>
        <dbReference type="ARBA" id="ARBA00004609"/>
    </source>
</evidence>
<evidence type="ECO:0000313" key="20">
    <source>
        <dbReference type="Proteomes" id="UP001623349"/>
    </source>
</evidence>
<evidence type="ECO:0000256" key="10">
    <source>
        <dbReference type="ARBA" id="ARBA00023136"/>
    </source>
</evidence>
<evidence type="ECO:0000259" key="18">
    <source>
        <dbReference type="PROSITE" id="PS51144"/>
    </source>
</evidence>
<feature type="signal peptide" evidence="17">
    <location>
        <begin position="1"/>
        <end position="19"/>
    </location>
</feature>
<dbReference type="SUPFAM" id="SSF51069">
    <property type="entry name" value="Carbonic anhydrase"/>
    <property type="match status" value="1"/>
</dbReference>
<dbReference type="PANTHER" id="PTHR18952">
    <property type="entry name" value="CARBONIC ANHYDRASE"/>
    <property type="match status" value="1"/>
</dbReference>
<dbReference type="EMBL" id="BAAFST010000011">
    <property type="protein sequence ID" value="GAB1296605.1"/>
    <property type="molecule type" value="Genomic_DNA"/>
</dbReference>
<comment type="cofactor">
    <cofactor evidence="1 17">
        <name>Zn(2+)</name>
        <dbReference type="ChEBI" id="CHEBI:29105"/>
    </cofactor>
</comment>
<name>A0ABQ0FBJ2_APOSI</name>
<keyword evidence="11" id="KW-1015">Disulfide bond</keyword>
<comment type="subcellular location">
    <subcellularLocation>
        <location evidence="2">Cell membrane</location>
        <topology evidence="2">Lipid-anchor</topology>
        <topology evidence="2">GPI-anchor</topology>
    </subcellularLocation>
</comment>
<comment type="similarity">
    <text evidence="3 17">Belongs to the alpha-carbonic anhydrase family.</text>
</comment>
<sequence>MQLLLAVLALAYVAPSTEDSHWCYEIQAKEPNSHCVGPDQWPGNCKENQQSPINIVTAKAKSNPRLTPFIFVGYDKKKQWQIKNTQHSVEMTLGGGMCIIGGDLPARYEAIQLHLHWSEMSDKGSEHSIDGKHFAMEMHIVHKKMASSSKGQDSDKLAVLGFMVEVGTKTNKGFQPLVEALSRISKPHTNSTVTECSLQDMLPPSDKLHSYFRYQGSLTTPTCDETVIWTVFKEPIKIHKDQFLEFSKNVYYDKDQKLNMKDNVRPLQPLGKRQVFKSHAPGQLLPLPLPTLLVPTLTCLVASFLQ</sequence>
<dbReference type="PROSITE" id="PS00162">
    <property type="entry name" value="ALPHA_CA_1"/>
    <property type="match status" value="1"/>
</dbReference>
<keyword evidence="13 17" id="KW-0456">Lyase</keyword>
<keyword evidence="9 17" id="KW-0862">Zinc</keyword>
<evidence type="ECO:0000256" key="3">
    <source>
        <dbReference type="ARBA" id="ARBA00010718"/>
    </source>
</evidence>
<comment type="caution">
    <text evidence="19">The sequence shown here is derived from an EMBL/GenBank/DDBJ whole genome shotgun (WGS) entry which is preliminary data.</text>
</comment>
<proteinExistence type="inferred from homology"/>
<keyword evidence="20" id="KW-1185">Reference proteome</keyword>
<evidence type="ECO:0000256" key="8">
    <source>
        <dbReference type="ARBA" id="ARBA00022729"/>
    </source>
</evidence>
<comment type="catalytic activity">
    <reaction evidence="16">
        <text>hydrogencarbonate + H(+) = CO2 + H2O</text>
        <dbReference type="Rhea" id="RHEA:10748"/>
        <dbReference type="ChEBI" id="CHEBI:15377"/>
        <dbReference type="ChEBI" id="CHEBI:15378"/>
        <dbReference type="ChEBI" id="CHEBI:16526"/>
        <dbReference type="ChEBI" id="CHEBI:17544"/>
        <dbReference type="EC" id="4.2.1.1"/>
    </reaction>
    <physiologicalReaction direction="left-to-right" evidence="16">
        <dbReference type="Rhea" id="RHEA:10749"/>
    </physiologicalReaction>
    <physiologicalReaction direction="right-to-left" evidence="16">
        <dbReference type="Rhea" id="RHEA:10750"/>
    </physiologicalReaction>
</comment>
<keyword evidence="8 17" id="KW-0732">Signal</keyword>
<evidence type="ECO:0000256" key="13">
    <source>
        <dbReference type="ARBA" id="ARBA00023239"/>
    </source>
</evidence>
<evidence type="ECO:0000256" key="12">
    <source>
        <dbReference type="ARBA" id="ARBA00023180"/>
    </source>
</evidence>
<keyword evidence="7 17" id="KW-0479">Metal-binding</keyword>
<organism evidence="19 20">
    <name type="scientific">Apodemus speciosus</name>
    <name type="common">Large Japanese field mouse</name>
    <dbReference type="NCBI Taxonomy" id="105296"/>
    <lineage>
        <taxon>Eukaryota</taxon>
        <taxon>Metazoa</taxon>
        <taxon>Chordata</taxon>
        <taxon>Craniata</taxon>
        <taxon>Vertebrata</taxon>
        <taxon>Euteleostomi</taxon>
        <taxon>Mammalia</taxon>
        <taxon>Eutheria</taxon>
        <taxon>Euarchontoglires</taxon>
        <taxon>Glires</taxon>
        <taxon>Rodentia</taxon>
        <taxon>Myomorpha</taxon>
        <taxon>Muroidea</taxon>
        <taxon>Muridae</taxon>
        <taxon>Murinae</taxon>
        <taxon>Apodemus</taxon>
    </lineage>
</organism>
<evidence type="ECO:0000313" key="19">
    <source>
        <dbReference type="EMBL" id="GAB1296605.1"/>
    </source>
</evidence>
<dbReference type="InterPro" id="IPR036398">
    <property type="entry name" value="CA_dom_sf"/>
</dbReference>
<accession>A0ABQ0FBJ2</accession>
<keyword evidence="14" id="KW-0449">Lipoprotein</keyword>
<keyword evidence="6" id="KW-0336">GPI-anchor</keyword>
<feature type="chain" id="PRO_5044987055" description="Carbonic anhydrase" evidence="17">
    <location>
        <begin position="20"/>
        <end position="306"/>
    </location>
</feature>
<evidence type="ECO:0000256" key="17">
    <source>
        <dbReference type="RuleBase" id="RU367011"/>
    </source>
</evidence>
<keyword evidence="10" id="KW-0472">Membrane</keyword>
<keyword evidence="12" id="KW-0325">Glycoprotein</keyword>
<dbReference type="EC" id="4.2.1.1" evidence="17"/>